<comment type="caution">
    <text evidence="8">The sequence shown here is derived from an EMBL/GenBank/DDBJ whole genome shotgun (WGS) entry which is preliminary data.</text>
</comment>
<dbReference type="PROSITE" id="PS01311">
    <property type="entry name" value="LGT"/>
    <property type="match status" value="1"/>
</dbReference>
<name>A0A521G5G0_9BACT</name>
<dbReference type="EC" id="2.5.1.145" evidence="7"/>
<comment type="subcellular location">
    <subcellularLocation>
        <location evidence="7">Cell membrane</location>
        <topology evidence="7">Multi-pass membrane protein</topology>
    </subcellularLocation>
</comment>
<keyword evidence="6 7" id="KW-0472">Membrane</keyword>
<evidence type="ECO:0000256" key="2">
    <source>
        <dbReference type="ARBA" id="ARBA00022475"/>
    </source>
</evidence>
<evidence type="ECO:0000256" key="5">
    <source>
        <dbReference type="ARBA" id="ARBA00022989"/>
    </source>
</evidence>
<feature type="transmembrane region" description="Helical" evidence="7">
    <location>
        <begin position="236"/>
        <end position="261"/>
    </location>
</feature>
<keyword evidence="3 7" id="KW-0808">Transferase</keyword>
<keyword evidence="9" id="KW-1185">Reference proteome</keyword>
<dbReference type="Pfam" id="PF01790">
    <property type="entry name" value="LGT"/>
    <property type="match status" value="1"/>
</dbReference>
<dbReference type="GO" id="GO:0042158">
    <property type="term" value="P:lipoprotein biosynthetic process"/>
    <property type="evidence" value="ECO:0007669"/>
    <property type="project" value="UniProtKB-UniRule"/>
</dbReference>
<evidence type="ECO:0000256" key="1">
    <source>
        <dbReference type="ARBA" id="ARBA00007150"/>
    </source>
</evidence>
<dbReference type="AlphaFoldDB" id="A0A521G5G0"/>
<feature type="transmembrane region" description="Helical" evidence="7">
    <location>
        <begin position="20"/>
        <end position="37"/>
    </location>
</feature>
<dbReference type="PANTHER" id="PTHR30589:SF0">
    <property type="entry name" value="PHOSPHATIDYLGLYCEROL--PROLIPOPROTEIN DIACYLGLYCERYL TRANSFERASE"/>
    <property type="match status" value="1"/>
</dbReference>
<dbReference type="PANTHER" id="PTHR30589">
    <property type="entry name" value="PROLIPOPROTEIN DIACYLGLYCERYL TRANSFERASE"/>
    <property type="match status" value="1"/>
</dbReference>
<dbReference type="UniPathway" id="UPA00664"/>
<evidence type="ECO:0000256" key="4">
    <source>
        <dbReference type="ARBA" id="ARBA00022692"/>
    </source>
</evidence>
<feature type="transmembrane region" description="Helical" evidence="7">
    <location>
        <begin position="203"/>
        <end position="224"/>
    </location>
</feature>
<proteinExistence type="inferred from homology"/>
<evidence type="ECO:0000313" key="8">
    <source>
        <dbReference type="EMBL" id="TAA76265.1"/>
    </source>
</evidence>
<evidence type="ECO:0000256" key="6">
    <source>
        <dbReference type="ARBA" id="ARBA00023136"/>
    </source>
</evidence>
<organism evidence="8 9">
    <name type="scientific">Candidatus Electronema aureum</name>
    <dbReference type="NCBI Taxonomy" id="2005002"/>
    <lineage>
        <taxon>Bacteria</taxon>
        <taxon>Pseudomonadati</taxon>
        <taxon>Thermodesulfobacteriota</taxon>
        <taxon>Desulfobulbia</taxon>
        <taxon>Desulfobulbales</taxon>
        <taxon>Desulfobulbaceae</taxon>
        <taxon>Candidatus Electronema</taxon>
    </lineage>
</organism>
<comment type="similarity">
    <text evidence="1 7">Belongs to the Lgt family.</text>
</comment>
<dbReference type="GO" id="GO:0005886">
    <property type="term" value="C:plasma membrane"/>
    <property type="evidence" value="ECO:0007669"/>
    <property type="project" value="UniProtKB-SubCell"/>
</dbReference>
<evidence type="ECO:0000256" key="7">
    <source>
        <dbReference type="HAMAP-Rule" id="MF_01147"/>
    </source>
</evidence>
<comment type="catalytic activity">
    <reaction evidence="7">
        <text>L-cysteinyl-[prolipoprotein] + a 1,2-diacyl-sn-glycero-3-phospho-(1'-sn-glycerol) = an S-1,2-diacyl-sn-glyceryl-L-cysteinyl-[prolipoprotein] + sn-glycerol 1-phosphate + H(+)</text>
        <dbReference type="Rhea" id="RHEA:56712"/>
        <dbReference type="Rhea" id="RHEA-COMP:14679"/>
        <dbReference type="Rhea" id="RHEA-COMP:14680"/>
        <dbReference type="ChEBI" id="CHEBI:15378"/>
        <dbReference type="ChEBI" id="CHEBI:29950"/>
        <dbReference type="ChEBI" id="CHEBI:57685"/>
        <dbReference type="ChEBI" id="CHEBI:64716"/>
        <dbReference type="ChEBI" id="CHEBI:140658"/>
        <dbReference type="EC" id="2.5.1.145"/>
    </reaction>
</comment>
<dbReference type="Proteomes" id="UP000316238">
    <property type="component" value="Unassembled WGS sequence"/>
</dbReference>
<protein>
    <recommendedName>
        <fullName evidence="7">Phosphatidylglycerol--prolipoprotein diacylglyceryl transferase</fullName>
        <ecNumber evidence="7">2.5.1.145</ecNumber>
    </recommendedName>
</protein>
<sequence length="271" mass="30846">MLAYPDIDPVIFAVGPLAVRWYGLMYVLGFTASYFLVRRQAKQFGWQQLLEQLDNLNLALIVGVILGGRIGYVLFYNLTYYLVHPIEVFATWQGGMSFHGGVIGVLIAGLLFCRRTQLDFWKAADVYVVTVPIGLGLGRIGNFMNGELYGRTTEAAWGMIFPLGGSLPRHPSQLYEALLEGLLLFLILWPLRAKPWQNSLKRLWPHGSLLALFLIFYGIFRYLIEFFREPDPQIGLLFFDMSMGQLLCAAMLCAGIVLYWLRRKHQPTVSR</sequence>
<feature type="transmembrane region" description="Helical" evidence="7">
    <location>
        <begin position="58"/>
        <end position="83"/>
    </location>
</feature>
<dbReference type="InterPro" id="IPR001640">
    <property type="entry name" value="Lgt"/>
</dbReference>
<evidence type="ECO:0000256" key="3">
    <source>
        <dbReference type="ARBA" id="ARBA00022679"/>
    </source>
</evidence>
<dbReference type="NCBIfam" id="TIGR00544">
    <property type="entry name" value="lgt"/>
    <property type="match status" value="1"/>
</dbReference>
<evidence type="ECO:0000313" key="9">
    <source>
        <dbReference type="Proteomes" id="UP000316238"/>
    </source>
</evidence>
<keyword evidence="2 7" id="KW-1003">Cell membrane</keyword>
<feature type="binding site" evidence="7">
    <location>
        <position position="139"/>
    </location>
    <ligand>
        <name>a 1,2-diacyl-sn-glycero-3-phospho-(1'-sn-glycerol)</name>
        <dbReference type="ChEBI" id="CHEBI:64716"/>
    </ligand>
</feature>
<dbReference type="HAMAP" id="MF_01147">
    <property type="entry name" value="Lgt"/>
    <property type="match status" value="1"/>
</dbReference>
<dbReference type="EMBL" id="NQJD01000001">
    <property type="protein sequence ID" value="TAA76265.1"/>
    <property type="molecule type" value="Genomic_DNA"/>
</dbReference>
<gene>
    <name evidence="7" type="primary">lgt</name>
    <name evidence="8" type="ORF">CDV28_101167</name>
</gene>
<feature type="transmembrane region" description="Helical" evidence="7">
    <location>
        <begin position="89"/>
        <end position="112"/>
    </location>
</feature>
<reference evidence="8" key="1">
    <citation type="submission" date="2017-07" db="EMBL/GenBank/DDBJ databases">
        <title>The cable genome - Insights into the physiology and evolution of filamentous bacteria capable of sulfide oxidation via long distance electron transfer.</title>
        <authorList>
            <person name="Thorup C."/>
            <person name="Bjerg J.T."/>
            <person name="Schreiber L."/>
            <person name="Nielsen L.P."/>
            <person name="Kjeldsen K.U."/>
            <person name="Boesen T."/>
            <person name="Boggild A."/>
            <person name="Meysman F."/>
            <person name="Geelhoed J."/>
            <person name="Schramm A."/>
        </authorList>
    </citation>
    <scope>NUCLEOTIDE SEQUENCE [LARGE SCALE GENOMIC DNA]</scope>
    <source>
        <strain evidence="8">GS</strain>
    </source>
</reference>
<keyword evidence="5 7" id="KW-1133">Transmembrane helix</keyword>
<dbReference type="GO" id="GO:0008961">
    <property type="term" value="F:phosphatidylglycerol-prolipoprotein diacylglyceryl transferase activity"/>
    <property type="evidence" value="ECO:0007669"/>
    <property type="project" value="UniProtKB-UniRule"/>
</dbReference>
<accession>A0A521G5G0</accession>
<comment type="function">
    <text evidence="7">Catalyzes the transfer of the diacylglyceryl group from phosphatidylglycerol to the sulfhydryl group of the N-terminal cysteine of a prolipoprotein, the first step in the formation of mature lipoproteins.</text>
</comment>
<keyword evidence="4 7" id="KW-0812">Transmembrane</keyword>
<comment type="pathway">
    <text evidence="7">Protein modification; lipoprotein biosynthesis (diacylglyceryl transfer).</text>
</comment>